<evidence type="ECO:0000313" key="2">
    <source>
        <dbReference type="Proteomes" id="UP001589605"/>
    </source>
</evidence>
<dbReference type="Proteomes" id="UP001589605">
    <property type="component" value="Unassembled WGS sequence"/>
</dbReference>
<evidence type="ECO:0008006" key="3">
    <source>
        <dbReference type="Google" id="ProtNLM"/>
    </source>
</evidence>
<comment type="caution">
    <text evidence="1">The sequence shown here is derived from an EMBL/GenBank/DDBJ whole genome shotgun (WGS) entry which is preliminary data.</text>
</comment>
<organism evidence="1 2">
    <name type="scientific">Formosa undariae</name>
    <dbReference type="NCBI Taxonomy" id="1325436"/>
    <lineage>
        <taxon>Bacteria</taxon>
        <taxon>Pseudomonadati</taxon>
        <taxon>Bacteroidota</taxon>
        <taxon>Flavobacteriia</taxon>
        <taxon>Flavobacteriales</taxon>
        <taxon>Flavobacteriaceae</taxon>
        <taxon>Formosa</taxon>
    </lineage>
</organism>
<evidence type="ECO:0000313" key="1">
    <source>
        <dbReference type="EMBL" id="MFB9051721.1"/>
    </source>
</evidence>
<accession>A0ABV5EX11</accession>
<name>A0ABV5EX11_9FLAO</name>
<reference evidence="1 2" key="1">
    <citation type="submission" date="2024-09" db="EMBL/GenBank/DDBJ databases">
        <authorList>
            <person name="Sun Q."/>
            <person name="Mori K."/>
        </authorList>
    </citation>
    <scope>NUCLEOTIDE SEQUENCE [LARGE SCALE GENOMIC DNA]</scope>
    <source>
        <strain evidence="1 2">CECT 8286</strain>
    </source>
</reference>
<protein>
    <recommendedName>
        <fullName evidence="3">Rieske domain-containing protein</fullName>
    </recommendedName>
</protein>
<gene>
    <name evidence="1" type="ORF">ACFFVB_01405</name>
</gene>
<dbReference type="EMBL" id="JBHMEZ010000001">
    <property type="protein sequence ID" value="MFB9051721.1"/>
    <property type="molecule type" value="Genomic_DNA"/>
</dbReference>
<proteinExistence type="predicted"/>
<keyword evidence="2" id="KW-1185">Reference proteome</keyword>
<dbReference type="RefSeq" id="WP_382380408.1">
    <property type="nucleotide sequence ID" value="NZ_JBHMEZ010000001.1"/>
</dbReference>
<sequence>MKKLFFIVITVLVMVNCSSDDSILNNPNLPDYSFDTGNRINTSLPQYNSLNFPGNYITLRQDNDGINGVVLYYFGSNQYAAFELSDPNHPITSCSALELNGIIATCSCDDGNSYNIINGLPETGTTGGYTLQPYRVEVSGNIIRVYN</sequence>